<sequence>MTVGGEEIGLWLARQRTGWQQPADRQRERLTALGITPTMPAPGGEAPPGGAGHPPTERTAAYAAALLRRWPDMDEDEDEDDSSPWCSGPLIDEASGPLLYIAPRWSTADEASPYATQLATPTELACSDIPRNKHRP</sequence>
<name>A0ABN3J0C2_9ACTN</name>
<dbReference type="Proteomes" id="UP001500058">
    <property type="component" value="Unassembled WGS sequence"/>
</dbReference>
<dbReference type="RefSeq" id="WP_344633855.1">
    <property type="nucleotide sequence ID" value="NZ_BAAATJ010000040.1"/>
</dbReference>
<accession>A0ABN3J0C2</accession>
<organism evidence="2 3">
    <name type="scientific">Streptomyces glaucosporus</name>
    <dbReference type="NCBI Taxonomy" id="284044"/>
    <lineage>
        <taxon>Bacteria</taxon>
        <taxon>Bacillati</taxon>
        <taxon>Actinomycetota</taxon>
        <taxon>Actinomycetes</taxon>
        <taxon>Kitasatosporales</taxon>
        <taxon>Streptomycetaceae</taxon>
        <taxon>Streptomyces</taxon>
    </lineage>
</organism>
<reference evidence="2 3" key="1">
    <citation type="journal article" date="2019" name="Int. J. Syst. Evol. Microbiol.">
        <title>The Global Catalogue of Microorganisms (GCM) 10K type strain sequencing project: providing services to taxonomists for standard genome sequencing and annotation.</title>
        <authorList>
            <consortium name="The Broad Institute Genomics Platform"/>
            <consortium name="The Broad Institute Genome Sequencing Center for Infectious Disease"/>
            <person name="Wu L."/>
            <person name="Ma J."/>
        </authorList>
    </citation>
    <scope>NUCLEOTIDE SEQUENCE [LARGE SCALE GENOMIC DNA]</scope>
    <source>
        <strain evidence="2 3">JCM 6921</strain>
    </source>
</reference>
<feature type="region of interest" description="Disordered" evidence="1">
    <location>
        <begin position="34"/>
        <end position="56"/>
    </location>
</feature>
<comment type="caution">
    <text evidence="2">The sequence shown here is derived from an EMBL/GenBank/DDBJ whole genome shotgun (WGS) entry which is preliminary data.</text>
</comment>
<protein>
    <recommendedName>
        <fullName evidence="4">Helicase-associated domain-containing protein</fullName>
    </recommendedName>
</protein>
<evidence type="ECO:0000313" key="2">
    <source>
        <dbReference type="EMBL" id="GAA2417651.1"/>
    </source>
</evidence>
<dbReference type="EMBL" id="BAAATJ010000040">
    <property type="protein sequence ID" value="GAA2417651.1"/>
    <property type="molecule type" value="Genomic_DNA"/>
</dbReference>
<keyword evidence="3" id="KW-1185">Reference proteome</keyword>
<evidence type="ECO:0000313" key="3">
    <source>
        <dbReference type="Proteomes" id="UP001500058"/>
    </source>
</evidence>
<proteinExistence type="predicted"/>
<evidence type="ECO:0000256" key="1">
    <source>
        <dbReference type="SAM" id="MobiDB-lite"/>
    </source>
</evidence>
<evidence type="ECO:0008006" key="4">
    <source>
        <dbReference type="Google" id="ProtNLM"/>
    </source>
</evidence>
<gene>
    <name evidence="2" type="ORF">GCM10010420_55010</name>
</gene>